<dbReference type="GO" id="GO:0017003">
    <property type="term" value="P:protein-heme linkage"/>
    <property type="evidence" value="ECO:0007669"/>
    <property type="project" value="InterPro"/>
</dbReference>
<evidence type="ECO:0000256" key="3">
    <source>
        <dbReference type="SAM" id="Phobius"/>
    </source>
</evidence>
<dbReference type="InterPro" id="IPR012340">
    <property type="entry name" value="NA-bd_OB-fold"/>
</dbReference>
<name>A0A1B1TC98_9ARCH</name>
<feature type="transmembrane region" description="Helical" evidence="3">
    <location>
        <begin position="9"/>
        <end position="27"/>
    </location>
</feature>
<keyword evidence="3" id="KW-0812">Transmembrane</keyword>
<accession>A0A1B1TC98</accession>
<evidence type="ECO:0000313" key="4">
    <source>
        <dbReference type="EMBL" id="ANV79895.1"/>
    </source>
</evidence>
<dbReference type="Pfam" id="PF03100">
    <property type="entry name" value="CcmE"/>
    <property type="match status" value="1"/>
</dbReference>
<evidence type="ECO:0008006" key="5">
    <source>
        <dbReference type="Google" id="ProtNLM"/>
    </source>
</evidence>
<organism evidence="4">
    <name type="scientific">uncultured Poseidoniia archaeon</name>
    <dbReference type="NCBI Taxonomy" id="1697135"/>
    <lineage>
        <taxon>Archaea</taxon>
        <taxon>Methanobacteriati</taxon>
        <taxon>Thermoplasmatota</taxon>
        <taxon>Candidatus Poseidoniia</taxon>
        <taxon>environmental samples</taxon>
    </lineage>
</organism>
<reference evidence="4" key="1">
    <citation type="submission" date="2014-11" db="EMBL/GenBank/DDBJ databases">
        <authorList>
            <person name="Zhu J."/>
            <person name="Qi W."/>
            <person name="Song R."/>
        </authorList>
    </citation>
    <scope>NUCLEOTIDE SEQUENCE</scope>
</reference>
<reference evidence="4" key="2">
    <citation type="journal article" date="2015" name="ISME J.">
        <title>A new class of marine Euryarchaeota group II from the Mediterranean deep chlorophyll maximum.</title>
        <authorList>
            <person name="Martin-Cuadrado A.B."/>
            <person name="Garcia-Heredia I."/>
            <person name="Molto A.G."/>
            <person name="Lopez-Ubeda R."/>
            <person name="Kimes N."/>
            <person name="Lopez-Garcia P."/>
            <person name="Moreira D."/>
            <person name="Rodriguez-Valera F."/>
        </authorList>
    </citation>
    <scope>NUCLEOTIDE SEQUENCE</scope>
</reference>
<protein>
    <recommendedName>
        <fullName evidence="5">Cytochrome c-type biogenesis protein CcmE</fullName>
    </recommendedName>
</protein>
<dbReference type="InterPro" id="IPR004329">
    <property type="entry name" value="CcmE"/>
</dbReference>
<dbReference type="EMBL" id="KP211862">
    <property type="protein sequence ID" value="ANV79895.1"/>
    <property type="molecule type" value="Genomic_DNA"/>
</dbReference>
<dbReference type="SUPFAM" id="SSF82093">
    <property type="entry name" value="Heme chaperone CcmE"/>
    <property type="match status" value="1"/>
</dbReference>
<dbReference type="GO" id="GO:0017004">
    <property type="term" value="P:cytochrome complex assembly"/>
    <property type="evidence" value="ECO:0007669"/>
    <property type="project" value="InterPro"/>
</dbReference>
<keyword evidence="3" id="KW-1133">Transmembrane helix</keyword>
<dbReference type="InterPro" id="IPR036127">
    <property type="entry name" value="CcmE-like_sf"/>
</dbReference>
<evidence type="ECO:0000256" key="1">
    <source>
        <dbReference type="ARBA" id="ARBA00004370"/>
    </source>
</evidence>
<comment type="subcellular location">
    <subcellularLocation>
        <location evidence="1">Membrane</location>
    </subcellularLocation>
</comment>
<keyword evidence="2 3" id="KW-0472">Membrane</keyword>
<dbReference type="AlphaFoldDB" id="A0A1B1TC98"/>
<sequence>MAATRGRKLVVVGLGLLGLISLMLISVDPEIQYTVDEVMGAPEDFTSDEIHLRGTVLEGSVDETSKMFILAGTGENAQLFVDISSVALPDGFGEGYMIAVKGDLENINGKWTISANSIQTGCPSKYSAE</sequence>
<evidence type="ECO:0000256" key="2">
    <source>
        <dbReference type="ARBA" id="ARBA00023136"/>
    </source>
</evidence>
<proteinExistence type="predicted"/>
<dbReference type="Gene3D" id="2.40.50.140">
    <property type="entry name" value="Nucleic acid-binding proteins"/>
    <property type="match status" value="1"/>
</dbReference>
<dbReference type="GO" id="GO:0020037">
    <property type="term" value="F:heme binding"/>
    <property type="evidence" value="ECO:0007669"/>
    <property type="project" value="InterPro"/>
</dbReference>
<dbReference type="GO" id="GO:0005886">
    <property type="term" value="C:plasma membrane"/>
    <property type="evidence" value="ECO:0007669"/>
    <property type="project" value="InterPro"/>
</dbReference>